<accession>A0ABT8FX50</accession>
<sequence>MTRTLQMTVPDGWRLVEPGDGIRSVDAAAADLTESMATGDRALWRSTVAEAWEGALSSVQQEHGEVVSLLVPVGGLAAELPVTVAVLRLALATSSPHEANSMLASVAAQDATARLLATDAGPAMRTHSRSALDSSHADRLAVQVEDLPGIEVLRARYLLPPLGHGRWLALLHTVVGVNDETTSAWLELCDALVIGARWSREE</sequence>
<evidence type="ECO:0000313" key="1">
    <source>
        <dbReference type="EMBL" id="MDN4471470.1"/>
    </source>
</evidence>
<dbReference type="RefSeq" id="WP_301125130.1">
    <property type="nucleotide sequence ID" value="NZ_JAUHPV010000001.1"/>
</dbReference>
<keyword evidence="2" id="KW-1185">Reference proteome</keyword>
<organism evidence="1 2">
    <name type="scientific">Demequina zhanjiangensis</name>
    <dbReference type="NCBI Taxonomy" id="3051659"/>
    <lineage>
        <taxon>Bacteria</taxon>
        <taxon>Bacillati</taxon>
        <taxon>Actinomycetota</taxon>
        <taxon>Actinomycetes</taxon>
        <taxon>Micrococcales</taxon>
        <taxon>Demequinaceae</taxon>
        <taxon>Demequina</taxon>
    </lineage>
</organism>
<comment type="caution">
    <text evidence="1">The sequence shown here is derived from an EMBL/GenBank/DDBJ whole genome shotgun (WGS) entry which is preliminary data.</text>
</comment>
<name>A0ABT8FX50_9MICO</name>
<reference evidence="1" key="1">
    <citation type="submission" date="2023-06" db="EMBL/GenBank/DDBJ databases">
        <title>SYSU T00b26.</title>
        <authorList>
            <person name="Gao L."/>
            <person name="Fang B.-Z."/>
            <person name="Li W.-J."/>
        </authorList>
    </citation>
    <scope>NUCLEOTIDE SEQUENCE</scope>
    <source>
        <strain evidence="1">SYSU T00b26</strain>
    </source>
</reference>
<dbReference type="EMBL" id="JAUHPV010000001">
    <property type="protein sequence ID" value="MDN4471470.1"/>
    <property type="molecule type" value="Genomic_DNA"/>
</dbReference>
<dbReference type="Proteomes" id="UP001172738">
    <property type="component" value="Unassembled WGS sequence"/>
</dbReference>
<protein>
    <submittedName>
        <fullName evidence="1">Uncharacterized protein</fullName>
    </submittedName>
</protein>
<proteinExistence type="predicted"/>
<gene>
    <name evidence="1" type="ORF">QQX04_00520</name>
</gene>
<evidence type="ECO:0000313" key="2">
    <source>
        <dbReference type="Proteomes" id="UP001172738"/>
    </source>
</evidence>